<keyword evidence="3" id="KW-1185">Reference proteome</keyword>
<protein>
    <submittedName>
        <fullName evidence="2">Uncharacterized protein</fullName>
    </submittedName>
</protein>
<sequence length="65" mass="7851">MYSFSWTSKPLTQKCRTTEIDIAITFSTFRMVKVMLSRKRITYFIFRGVNNFEHINNREILRILS</sequence>
<evidence type="ECO:0000313" key="3">
    <source>
        <dbReference type="Proteomes" id="UP001058167"/>
    </source>
</evidence>
<evidence type="ECO:0000313" key="1">
    <source>
        <dbReference type="EMBL" id="GKX47518.1"/>
    </source>
</evidence>
<proteinExistence type="predicted"/>
<dbReference type="EMBL" id="BSRL01000005">
    <property type="protein sequence ID" value="GLV69962.1"/>
    <property type="molecule type" value="Genomic_DNA"/>
</dbReference>
<dbReference type="EMBL" id="BRLF01000005">
    <property type="protein sequence ID" value="GKX47518.1"/>
    <property type="molecule type" value="Genomic_DNA"/>
</dbReference>
<organism evidence="2 4">
    <name type="scientific">Pectobacterium carotovorum subsp. carotovorum</name>
    <name type="common">Erwinia carotovora subsp. carotovora</name>
    <dbReference type="NCBI Taxonomy" id="555"/>
    <lineage>
        <taxon>Bacteria</taxon>
        <taxon>Pseudomonadati</taxon>
        <taxon>Pseudomonadota</taxon>
        <taxon>Gammaproteobacteria</taxon>
        <taxon>Enterobacterales</taxon>
        <taxon>Pectobacteriaceae</taxon>
        <taxon>Pectobacterium</taxon>
    </lineage>
</organism>
<dbReference type="Proteomes" id="UP001165145">
    <property type="component" value="Unassembled WGS sequence"/>
</dbReference>
<name>A0AAI9PEC4_PECCC</name>
<comment type="caution">
    <text evidence="2">The sequence shown here is derived from an EMBL/GenBank/DDBJ whole genome shotgun (WGS) entry which is preliminary data.</text>
</comment>
<gene>
    <name evidence="2" type="ORF">Pcaca03_24060</name>
    <name evidence="1" type="ORF">SOASR016_22700</name>
</gene>
<evidence type="ECO:0000313" key="2">
    <source>
        <dbReference type="EMBL" id="GLV69962.1"/>
    </source>
</evidence>
<evidence type="ECO:0000313" key="4">
    <source>
        <dbReference type="Proteomes" id="UP001165145"/>
    </source>
</evidence>
<dbReference type="AlphaFoldDB" id="A0AAI9PEC4"/>
<reference evidence="1" key="1">
    <citation type="submission" date="2022-06" db="EMBL/GenBank/DDBJ databases">
        <title>Draft genome sequences of Pectobacterium carotovorum subsp. carotovorum str. NBRC12380.</title>
        <authorList>
            <person name="Wakabayashi Y."/>
            <person name="Kojima K."/>
        </authorList>
    </citation>
    <scope>NUCLEOTIDE SEQUENCE</scope>
    <source>
        <strain evidence="1">NBRC 12380</strain>
    </source>
</reference>
<dbReference type="Proteomes" id="UP001058167">
    <property type="component" value="Unassembled WGS sequence"/>
</dbReference>
<reference evidence="2" key="2">
    <citation type="submission" date="2023-02" db="EMBL/GenBank/DDBJ databases">
        <title>Pectobacterium carotovorum subsp. carotovorum NBRC 12380.</title>
        <authorList>
            <person name="Ichikawa N."/>
            <person name="Sato H."/>
            <person name="Tonouchi N."/>
        </authorList>
    </citation>
    <scope>NUCLEOTIDE SEQUENCE</scope>
    <source>
        <strain evidence="2">NBRC 12380</strain>
    </source>
</reference>
<accession>A0AAI9PEC4</accession>